<evidence type="ECO:0000256" key="1">
    <source>
        <dbReference type="ARBA" id="ARBA00004123"/>
    </source>
</evidence>
<reference evidence="4 5" key="1">
    <citation type="submission" date="2018-02" db="EMBL/GenBank/DDBJ databases">
        <title>The genomes of Aspergillus section Nigri reveals drivers in fungal speciation.</title>
        <authorList>
            <consortium name="DOE Joint Genome Institute"/>
            <person name="Vesth T.C."/>
            <person name="Nybo J."/>
            <person name="Theobald S."/>
            <person name="Brandl J."/>
            <person name="Frisvad J.C."/>
            <person name="Nielsen K.F."/>
            <person name="Lyhne E.K."/>
            <person name="Kogle M.E."/>
            <person name="Kuo A."/>
            <person name="Riley R."/>
            <person name="Clum A."/>
            <person name="Nolan M."/>
            <person name="Lipzen A."/>
            <person name="Salamov A."/>
            <person name="Henrissat B."/>
            <person name="Wiebenga A."/>
            <person name="De vries R.P."/>
            <person name="Grigoriev I.V."/>
            <person name="Mortensen U.H."/>
            <person name="Andersen M.R."/>
            <person name="Baker S.E."/>
        </authorList>
    </citation>
    <scope>NUCLEOTIDE SEQUENCE [LARGE SCALE GENOMIC DNA]</scope>
    <source>
        <strain evidence="4 5">CBS 121057</strain>
    </source>
</reference>
<accession>A0A319EFA6</accession>
<dbReference type="PANTHER" id="PTHR37534:SF46">
    <property type="entry name" value="ZN(II)2CYS6 TRANSCRIPTION FACTOR (EUROFUNG)"/>
    <property type="match status" value="1"/>
</dbReference>
<dbReference type="OrthoDB" id="2015447at2759"/>
<comment type="subcellular location">
    <subcellularLocation>
        <location evidence="1">Nucleus</location>
    </subcellularLocation>
</comment>
<feature type="region of interest" description="Disordered" evidence="3">
    <location>
        <begin position="1"/>
        <end position="30"/>
    </location>
</feature>
<organism evidence="4 5">
    <name type="scientific">Aspergillus sclerotiicarbonarius (strain CBS 121057 / IBT 28362)</name>
    <dbReference type="NCBI Taxonomy" id="1448318"/>
    <lineage>
        <taxon>Eukaryota</taxon>
        <taxon>Fungi</taxon>
        <taxon>Dikarya</taxon>
        <taxon>Ascomycota</taxon>
        <taxon>Pezizomycotina</taxon>
        <taxon>Eurotiomycetes</taxon>
        <taxon>Eurotiomycetidae</taxon>
        <taxon>Eurotiales</taxon>
        <taxon>Aspergillaceae</taxon>
        <taxon>Aspergillus</taxon>
        <taxon>Aspergillus subgen. Circumdati</taxon>
    </lineage>
</organism>
<gene>
    <name evidence="4" type="ORF">BO78DRAFT_405974</name>
</gene>
<dbReference type="PANTHER" id="PTHR37534">
    <property type="entry name" value="TRANSCRIPTIONAL ACTIVATOR PROTEIN UGA3"/>
    <property type="match status" value="1"/>
</dbReference>
<dbReference type="InterPro" id="IPR021858">
    <property type="entry name" value="Fun_TF"/>
</dbReference>
<evidence type="ECO:0000256" key="3">
    <source>
        <dbReference type="SAM" id="MobiDB-lite"/>
    </source>
</evidence>
<dbReference type="Proteomes" id="UP000248423">
    <property type="component" value="Unassembled WGS sequence"/>
</dbReference>
<dbReference type="VEuPathDB" id="FungiDB:BO78DRAFT_405974"/>
<keyword evidence="5" id="KW-1185">Reference proteome</keyword>
<feature type="compositionally biased region" description="Basic residues" evidence="3">
    <location>
        <begin position="14"/>
        <end position="24"/>
    </location>
</feature>
<evidence type="ECO:0000256" key="2">
    <source>
        <dbReference type="ARBA" id="ARBA00023242"/>
    </source>
</evidence>
<keyword evidence="2" id="KW-0539">Nucleus</keyword>
<evidence type="ECO:0008006" key="6">
    <source>
        <dbReference type="Google" id="ProtNLM"/>
    </source>
</evidence>
<dbReference type="EMBL" id="KZ826336">
    <property type="protein sequence ID" value="PYI08230.1"/>
    <property type="molecule type" value="Genomic_DNA"/>
</dbReference>
<protein>
    <recommendedName>
        <fullName evidence="6">Zn(II)2Cys6 transcription factor</fullName>
    </recommendedName>
</protein>
<evidence type="ECO:0000313" key="5">
    <source>
        <dbReference type="Proteomes" id="UP000248423"/>
    </source>
</evidence>
<dbReference type="AlphaFoldDB" id="A0A319EFA6"/>
<proteinExistence type="predicted"/>
<name>A0A319EFA6_ASPSB</name>
<dbReference type="STRING" id="1448318.A0A319EFA6"/>
<evidence type="ECO:0000313" key="4">
    <source>
        <dbReference type="EMBL" id="PYI08230.1"/>
    </source>
</evidence>
<sequence>MQLSWQPGYSLSRKPVKRPRARRTGRADGPQQLEFIAEHPVGSQGPCSRASIEPIIGYATSSDPDGISLPLSHYLTNEHSVVSDSPETHFDQAARDTRVSIGAPHHFSGDNSPARDGESELEAVFRSIDLRNNEERCVSLYLPGSTNSEMRGFEGWSAGLGTTFEGASYAATSNLQNITSSPASVPPSILYSCLSRRFQPILDRYNREFCRIPLTASLRRNPFQYHADLDTEPMFLVHAVMALAGHHVESTSTLVHRQTALQLLRENLNAYSNMEHGYSMLDTIIILFSLDETQSALGTWRTHFMGAYSLVEAYGGIERWTTSSRKQVQIGMLTWWDAITSLVNREDCVFPYSYFEAAVSNQNDREWDYFGLCGCPLSLVRIVMQLARLGAEKRKASSMQYVTFDTAVVSELKQSLESWQHASPETAFQDEESLQQDLDSMHCSEAWRNGLLVYIYRVFRWEPGSSIPMRILYRARVIVDHVVACRDGSMVSRQALLPLFFAGCELRDPSSRRQILRLCSLWNERTRYHMFGTTIPLLEEVWAEQETMGFENVWWGEIVDRQHSSDGQSPLQMRLCFG</sequence>
<dbReference type="Pfam" id="PF11951">
    <property type="entry name" value="Fungal_trans_2"/>
    <property type="match status" value="1"/>
</dbReference>
<dbReference type="GO" id="GO:0005634">
    <property type="term" value="C:nucleus"/>
    <property type="evidence" value="ECO:0007669"/>
    <property type="project" value="UniProtKB-SubCell"/>
</dbReference>